<dbReference type="Proteomes" id="UP001058974">
    <property type="component" value="Chromosome 3"/>
</dbReference>
<dbReference type="FunFam" id="2.40.70.10:FF:000020">
    <property type="entry name" value="Aspartic proteinase-like protein 2"/>
    <property type="match status" value="1"/>
</dbReference>
<evidence type="ECO:0000256" key="5">
    <source>
        <dbReference type="ARBA" id="ARBA00007447"/>
    </source>
</evidence>
<dbReference type="PRINTS" id="PR00792">
    <property type="entry name" value="PEPSIN"/>
</dbReference>
<comment type="caution">
    <text evidence="16">The sequence shown here is derived from an EMBL/GenBank/DDBJ whole genome shotgun (WGS) entry which is preliminary data.</text>
</comment>
<dbReference type="Pfam" id="PF14541">
    <property type="entry name" value="TAXi_C"/>
    <property type="match status" value="1"/>
</dbReference>
<dbReference type="GO" id="GO:0003723">
    <property type="term" value="F:RNA binding"/>
    <property type="evidence" value="ECO:0007669"/>
    <property type="project" value="UniProtKB-UniRule"/>
</dbReference>
<dbReference type="InterPro" id="IPR033121">
    <property type="entry name" value="PEPTIDASE_A1"/>
</dbReference>
<dbReference type="SUPFAM" id="SSF53098">
    <property type="entry name" value="Ribonuclease H-like"/>
    <property type="match status" value="1"/>
</dbReference>
<evidence type="ECO:0000256" key="8">
    <source>
        <dbReference type="ARBA" id="ARBA00022759"/>
    </source>
</evidence>
<gene>
    <name evidence="16" type="ORF">KIW84_032422</name>
</gene>
<dbReference type="GO" id="GO:0004190">
    <property type="term" value="F:aspartic-type endopeptidase activity"/>
    <property type="evidence" value="ECO:0007669"/>
    <property type="project" value="InterPro"/>
</dbReference>
<accession>A0A9D5B282</accession>
<comment type="catalytic activity">
    <reaction evidence="1 12">
        <text>Endonucleolytic cleavage to 5'-phosphomonoester.</text>
        <dbReference type="EC" id="3.1.26.4"/>
    </reaction>
</comment>
<keyword evidence="17" id="KW-1185">Reference proteome</keyword>
<dbReference type="EMBL" id="JAMSHJ010000003">
    <property type="protein sequence ID" value="KAI5426984.1"/>
    <property type="molecule type" value="Genomic_DNA"/>
</dbReference>
<dbReference type="SUPFAM" id="SSF49599">
    <property type="entry name" value="TRAF domain-like"/>
    <property type="match status" value="1"/>
</dbReference>
<dbReference type="Gramene" id="Psat03G0242200-T1">
    <property type="protein sequence ID" value="KAI5426984.1"/>
    <property type="gene ID" value="KIW84_032422"/>
</dbReference>
<evidence type="ECO:0000256" key="6">
    <source>
        <dbReference type="ARBA" id="ARBA00022722"/>
    </source>
</evidence>
<comment type="similarity">
    <text evidence="5">Belongs to the peptidase A1 family.</text>
</comment>
<feature type="active site" evidence="10">
    <location>
        <position position="229"/>
    </location>
</feature>
<feature type="transmembrane region" description="Helical" evidence="13">
    <location>
        <begin position="12"/>
        <end position="31"/>
    </location>
</feature>
<dbReference type="PANTHER" id="PTHR13683">
    <property type="entry name" value="ASPARTYL PROTEASES"/>
    <property type="match status" value="1"/>
</dbReference>
<dbReference type="Gene3D" id="3.30.420.10">
    <property type="entry name" value="Ribonuclease H-like superfamily/Ribonuclease H"/>
    <property type="match status" value="1"/>
</dbReference>
<comment type="cofactor">
    <cofactor evidence="2">
        <name>Mn(2+)</name>
        <dbReference type="ChEBI" id="CHEBI:29035"/>
    </cofactor>
</comment>
<dbReference type="Pfam" id="PF01351">
    <property type="entry name" value="RNase_HII"/>
    <property type="match status" value="1"/>
</dbReference>
<evidence type="ECO:0000256" key="1">
    <source>
        <dbReference type="ARBA" id="ARBA00000077"/>
    </source>
</evidence>
<evidence type="ECO:0000256" key="9">
    <source>
        <dbReference type="ARBA" id="ARBA00022801"/>
    </source>
</evidence>
<dbReference type="InterPro" id="IPR024567">
    <property type="entry name" value="RNase_HII/HIII_dom"/>
</dbReference>
<keyword evidence="8 12" id="KW-0255">Endonuclease</keyword>
<evidence type="ECO:0000256" key="10">
    <source>
        <dbReference type="PIRSR" id="PIRSR601461-1"/>
    </source>
</evidence>
<evidence type="ECO:0000256" key="7">
    <source>
        <dbReference type="ARBA" id="ARBA00022723"/>
    </source>
</evidence>
<feature type="domain" description="RNase H type-2" evidence="15">
    <location>
        <begin position="123"/>
        <end position="206"/>
    </location>
</feature>
<dbReference type="PANTHER" id="PTHR13683:SF899">
    <property type="entry name" value="F-BOX PROTEIN INTERACTION DOMAIN PROTEIN"/>
    <property type="match status" value="1"/>
</dbReference>
<evidence type="ECO:0000313" key="16">
    <source>
        <dbReference type="EMBL" id="KAI5426984.1"/>
    </source>
</evidence>
<keyword evidence="13" id="KW-1133">Transmembrane helix</keyword>
<dbReference type="Pfam" id="PF14543">
    <property type="entry name" value="TAXi_N"/>
    <property type="match status" value="1"/>
</dbReference>
<evidence type="ECO:0000313" key="17">
    <source>
        <dbReference type="Proteomes" id="UP001058974"/>
    </source>
</evidence>
<feature type="domain" description="Peptidase A1" evidence="14">
    <location>
        <begin position="211"/>
        <end position="530"/>
    </location>
</feature>
<keyword evidence="7" id="KW-0479">Metal-binding</keyword>
<keyword evidence="6 12" id="KW-0540">Nuclease</keyword>
<dbReference type="PROSITE" id="PS51975">
    <property type="entry name" value="RNASE_H_2"/>
    <property type="match status" value="1"/>
</dbReference>
<proteinExistence type="inferred from homology"/>
<dbReference type="InterPro" id="IPR001461">
    <property type="entry name" value="Aspartic_peptidase_A1"/>
</dbReference>
<evidence type="ECO:0000256" key="3">
    <source>
        <dbReference type="ARBA" id="ARBA00001946"/>
    </source>
</evidence>
<dbReference type="Gene3D" id="1.10.10.460">
    <property type="entry name" value="Ribonuclease hii. Domain 2"/>
    <property type="match status" value="1"/>
</dbReference>
<dbReference type="PROSITE" id="PS51257">
    <property type="entry name" value="PROKAR_LIPOPROTEIN"/>
    <property type="match status" value="1"/>
</dbReference>
<organism evidence="16 17">
    <name type="scientific">Pisum sativum</name>
    <name type="common">Garden pea</name>
    <name type="synonym">Lathyrus oleraceus</name>
    <dbReference type="NCBI Taxonomy" id="3888"/>
    <lineage>
        <taxon>Eukaryota</taxon>
        <taxon>Viridiplantae</taxon>
        <taxon>Streptophyta</taxon>
        <taxon>Embryophyta</taxon>
        <taxon>Tracheophyta</taxon>
        <taxon>Spermatophyta</taxon>
        <taxon>Magnoliopsida</taxon>
        <taxon>eudicotyledons</taxon>
        <taxon>Gunneridae</taxon>
        <taxon>Pentapetalae</taxon>
        <taxon>rosids</taxon>
        <taxon>fabids</taxon>
        <taxon>Fabales</taxon>
        <taxon>Fabaceae</taxon>
        <taxon>Papilionoideae</taxon>
        <taxon>50 kb inversion clade</taxon>
        <taxon>NPAAA clade</taxon>
        <taxon>Hologalegina</taxon>
        <taxon>IRL clade</taxon>
        <taxon>Fabeae</taxon>
        <taxon>Lathyrus</taxon>
    </lineage>
</organism>
<dbReference type="EC" id="3.1.26.4" evidence="12"/>
<keyword evidence="9 12" id="KW-0378">Hydrolase</keyword>
<dbReference type="AlphaFoldDB" id="A0A9D5B282"/>
<feature type="active site" evidence="10">
    <location>
        <position position="423"/>
    </location>
</feature>
<dbReference type="CDD" id="cd00121">
    <property type="entry name" value="MATH"/>
    <property type="match status" value="1"/>
</dbReference>
<dbReference type="SUPFAM" id="SSF50630">
    <property type="entry name" value="Acid proteases"/>
    <property type="match status" value="1"/>
</dbReference>
<dbReference type="GO" id="GO:0006508">
    <property type="term" value="P:proteolysis"/>
    <property type="evidence" value="ECO:0007669"/>
    <property type="project" value="InterPro"/>
</dbReference>
<dbReference type="GO" id="GO:0046872">
    <property type="term" value="F:metal ion binding"/>
    <property type="evidence" value="ECO:0007669"/>
    <property type="project" value="UniProtKB-KW"/>
</dbReference>
<dbReference type="FunFam" id="1.10.10.460:FF:000001">
    <property type="entry name" value="Ribonuclease"/>
    <property type="match status" value="1"/>
</dbReference>
<evidence type="ECO:0000256" key="12">
    <source>
        <dbReference type="RuleBase" id="RU003515"/>
    </source>
</evidence>
<evidence type="ECO:0000259" key="15">
    <source>
        <dbReference type="PROSITE" id="PS51975"/>
    </source>
</evidence>
<comment type="caution">
    <text evidence="11">Lacks conserved residue(s) required for the propagation of feature annotation.</text>
</comment>
<dbReference type="InterPro" id="IPR002083">
    <property type="entry name" value="MATH/TRAF_dom"/>
</dbReference>
<dbReference type="PROSITE" id="PS51767">
    <property type="entry name" value="PEPTIDASE_A1"/>
    <property type="match status" value="1"/>
</dbReference>
<evidence type="ECO:0000259" key="14">
    <source>
        <dbReference type="PROSITE" id="PS51767"/>
    </source>
</evidence>
<evidence type="ECO:0000256" key="2">
    <source>
        <dbReference type="ARBA" id="ARBA00001936"/>
    </source>
</evidence>
<reference evidence="16 17" key="1">
    <citation type="journal article" date="2022" name="Nat. Genet.">
        <title>Improved pea reference genome and pan-genome highlight genomic features and evolutionary characteristics.</title>
        <authorList>
            <person name="Yang T."/>
            <person name="Liu R."/>
            <person name="Luo Y."/>
            <person name="Hu S."/>
            <person name="Wang D."/>
            <person name="Wang C."/>
            <person name="Pandey M.K."/>
            <person name="Ge S."/>
            <person name="Xu Q."/>
            <person name="Li N."/>
            <person name="Li G."/>
            <person name="Huang Y."/>
            <person name="Saxena R.K."/>
            <person name="Ji Y."/>
            <person name="Li M."/>
            <person name="Yan X."/>
            <person name="He Y."/>
            <person name="Liu Y."/>
            <person name="Wang X."/>
            <person name="Xiang C."/>
            <person name="Varshney R.K."/>
            <person name="Ding H."/>
            <person name="Gao S."/>
            <person name="Zong X."/>
        </authorList>
    </citation>
    <scope>NUCLEOTIDE SEQUENCE [LARGE SCALE GENOMIC DNA]</scope>
    <source>
        <strain evidence="16 17">cv. Zhongwan 6</strain>
    </source>
</reference>
<comment type="similarity">
    <text evidence="4">Belongs to the RNase HII family. Eukaryotic subfamily.</text>
</comment>
<dbReference type="InterPro" id="IPR012337">
    <property type="entry name" value="RNaseH-like_sf"/>
</dbReference>
<dbReference type="InterPro" id="IPR032861">
    <property type="entry name" value="TAXi_N"/>
</dbReference>
<feature type="transmembrane region" description="Helical" evidence="13">
    <location>
        <begin position="38"/>
        <end position="62"/>
    </location>
</feature>
<dbReference type="InterPro" id="IPR023160">
    <property type="entry name" value="RNase_HII_hlx-loop-hlx_cap_dom"/>
</dbReference>
<keyword evidence="13" id="KW-0812">Transmembrane</keyword>
<dbReference type="InterPro" id="IPR021109">
    <property type="entry name" value="Peptidase_aspartic_dom_sf"/>
</dbReference>
<dbReference type="InterPro" id="IPR032799">
    <property type="entry name" value="TAXi_C"/>
</dbReference>
<name>A0A9D5B282_PEA</name>
<comment type="function">
    <text evidence="12">Endonuclease that specifically degrades the RNA of RNA-DNA hybrids.</text>
</comment>
<evidence type="ECO:0000256" key="4">
    <source>
        <dbReference type="ARBA" id="ARBA00007058"/>
    </source>
</evidence>
<dbReference type="GO" id="GO:0004523">
    <property type="term" value="F:RNA-DNA hybrid ribonuclease activity"/>
    <property type="evidence" value="ECO:0007669"/>
    <property type="project" value="UniProtKB-EC"/>
</dbReference>
<dbReference type="InterPro" id="IPR036397">
    <property type="entry name" value="RNaseH_sf"/>
</dbReference>
<dbReference type="Gene3D" id="2.40.70.10">
    <property type="entry name" value="Acid Proteases"/>
    <property type="match status" value="2"/>
</dbReference>
<protein>
    <recommendedName>
        <fullName evidence="12">Ribonuclease</fullName>
        <ecNumber evidence="12">3.1.26.4</ecNumber>
    </recommendedName>
</protein>
<keyword evidence="13" id="KW-0472">Membrane</keyword>
<evidence type="ECO:0000256" key="13">
    <source>
        <dbReference type="SAM" id="Phobius"/>
    </source>
</evidence>
<sequence length="530" mass="57142">MRECYDALDLLLLTWTAVGFGCMVWNLLQVLCPFICTWLGCIGCLVFLQGAHGLMLACYGFLQLDGIGLKVCCRAFGTGNNVDYLSMYLDVADSTSLPYGWSRYAQFSLAIVNQIHNKFSVRKADSLYPVVSGASIAAKVTRDRAVRDWVLDETADNIHRNFGSGYPADPATKSWLENHKHSIFGFPTLVRFSWGTCSTYFKSGAEVLWLYFTKVQLGTPPVEFYVQIDTGSDVLWVSCSSCTGCPQTSGLQIELNFFDAGRSSTSSLISCSDRRCNSGIQSSDATCSSQNNQCSYTFQYGDGSGTSGYYVSDTMHLDTIFEGSVATNSSAPVVFGCSNQQSGDLTKSDRAVDGIFGFGQQEMSVISQLSSQGIAPRVFSHCLRGDSTGGGVLVLEHLCQRPGVAIDASVFATSNNNRGTIVDSGTTLAYLAEEAYDPFVNAITATIPQSVRTVVSRGNQCFLITSSVADIFPQVSLNFAGGASMVLRPQDYLIQQSSVSGAAVWCIGFQKIQGQGVTILGGIIPIIISI</sequence>
<comment type="cofactor">
    <cofactor evidence="3">
        <name>Mg(2+)</name>
        <dbReference type="ChEBI" id="CHEBI:18420"/>
    </cofactor>
</comment>
<evidence type="ECO:0000256" key="11">
    <source>
        <dbReference type="PROSITE-ProRule" id="PRU01319"/>
    </source>
</evidence>